<proteinExistence type="inferred from homology"/>
<dbReference type="NCBIfam" id="TIGR00377">
    <property type="entry name" value="ant_ant_sig"/>
    <property type="match status" value="1"/>
</dbReference>
<dbReference type="CDD" id="cd07043">
    <property type="entry name" value="STAS_anti-anti-sigma_factors"/>
    <property type="match status" value="1"/>
</dbReference>
<dbReference type="PROSITE" id="PS50801">
    <property type="entry name" value="STAS"/>
    <property type="match status" value="1"/>
</dbReference>
<protein>
    <recommendedName>
        <fullName evidence="2">Anti-sigma factor antagonist</fullName>
    </recommendedName>
</protein>
<dbReference type="RefSeq" id="WP_380638138.1">
    <property type="nucleotide sequence ID" value="NZ_JBHSQO010000022.1"/>
</dbReference>
<organism evidence="4 5">
    <name type="scientific">Saccharothrix lopnurensis</name>
    <dbReference type="NCBI Taxonomy" id="1670621"/>
    <lineage>
        <taxon>Bacteria</taxon>
        <taxon>Bacillati</taxon>
        <taxon>Actinomycetota</taxon>
        <taxon>Actinomycetes</taxon>
        <taxon>Pseudonocardiales</taxon>
        <taxon>Pseudonocardiaceae</taxon>
        <taxon>Saccharothrix</taxon>
    </lineage>
</organism>
<dbReference type="InterPro" id="IPR002645">
    <property type="entry name" value="STAS_dom"/>
</dbReference>
<keyword evidence="5" id="KW-1185">Reference proteome</keyword>
<dbReference type="InterPro" id="IPR003658">
    <property type="entry name" value="Anti-sigma_ant"/>
</dbReference>
<comment type="similarity">
    <text evidence="1 2">Belongs to the anti-sigma-factor antagonist family.</text>
</comment>
<gene>
    <name evidence="4" type="ORF">ACFP3R_21420</name>
</gene>
<dbReference type="PANTHER" id="PTHR33495:SF2">
    <property type="entry name" value="ANTI-SIGMA FACTOR ANTAGONIST TM_1081-RELATED"/>
    <property type="match status" value="1"/>
</dbReference>
<dbReference type="Gene3D" id="3.30.750.24">
    <property type="entry name" value="STAS domain"/>
    <property type="match status" value="1"/>
</dbReference>
<evidence type="ECO:0000313" key="5">
    <source>
        <dbReference type="Proteomes" id="UP001596220"/>
    </source>
</evidence>
<evidence type="ECO:0000256" key="2">
    <source>
        <dbReference type="RuleBase" id="RU003749"/>
    </source>
</evidence>
<evidence type="ECO:0000256" key="1">
    <source>
        <dbReference type="ARBA" id="ARBA00009013"/>
    </source>
</evidence>
<name>A0ABW1PAV8_9PSEU</name>
<evidence type="ECO:0000313" key="4">
    <source>
        <dbReference type="EMBL" id="MFC6091837.1"/>
    </source>
</evidence>
<dbReference type="SUPFAM" id="SSF52091">
    <property type="entry name" value="SpoIIaa-like"/>
    <property type="match status" value="1"/>
</dbReference>
<feature type="domain" description="STAS" evidence="3">
    <location>
        <begin position="7"/>
        <end position="113"/>
    </location>
</feature>
<evidence type="ECO:0000259" key="3">
    <source>
        <dbReference type="PROSITE" id="PS50801"/>
    </source>
</evidence>
<dbReference type="Pfam" id="PF01740">
    <property type="entry name" value="STAS"/>
    <property type="match status" value="1"/>
</dbReference>
<sequence length="113" mass="12129">MSSHDFETSTSRVDEGLTVIAARGELDIATVHKLREPLLDAVGEGRDGVVVDLTDVRFFASIGIEALLLAHERTRAGGGVLKIVTPRLVRRTLTSVGLGEVLELHDTLEGALE</sequence>
<dbReference type="PANTHER" id="PTHR33495">
    <property type="entry name" value="ANTI-SIGMA FACTOR ANTAGONIST TM_1081-RELATED-RELATED"/>
    <property type="match status" value="1"/>
</dbReference>
<dbReference type="InterPro" id="IPR036513">
    <property type="entry name" value="STAS_dom_sf"/>
</dbReference>
<dbReference type="EMBL" id="JBHSQO010000022">
    <property type="protein sequence ID" value="MFC6091837.1"/>
    <property type="molecule type" value="Genomic_DNA"/>
</dbReference>
<comment type="caution">
    <text evidence="4">The sequence shown here is derived from an EMBL/GenBank/DDBJ whole genome shotgun (WGS) entry which is preliminary data.</text>
</comment>
<reference evidence="5" key="1">
    <citation type="journal article" date="2019" name="Int. J. Syst. Evol. Microbiol.">
        <title>The Global Catalogue of Microorganisms (GCM) 10K type strain sequencing project: providing services to taxonomists for standard genome sequencing and annotation.</title>
        <authorList>
            <consortium name="The Broad Institute Genomics Platform"/>
            <consortium name="The Broad Institute Genome Sequencing Center for Infectious Disease"/>
            <person name="Wu L."/>
            <person name="Ma J."/>
        </authorList>
    </citation>
    <scope>NUCLEOTIDE SEQUENCE [LARGE SCALE GENOMIC DNA]</scope>
    <source>
        <strain evidence="5">CGMCC 4.7246</strain>
    </source>
</reference>
<dbReference type="Proteomes" id="UP001596220">
    <property type="component" value="Unassembled WGS sequence"/>
</dbReference>
<accession>A0ABW1PAV8</accession>